<sequence>GQLTTSQLWKYFLDLTNPDFETHLALVHSRFSTNTFPSWERAHPQRMLAHNGEINTLRGNKNLMTAREGVMSSSKFGDELQKLYPVIEEGMSDSGSVDNVLEFLCMAGGRELPEAIMTMVPEAWQNDITMSREKKNYYRWNAFSMEPWDGPALLTFTDGRYIGAILDRNGLRPSRFYVTEDNFMYMSSEVGVTDRQPEEIVQKGRLKPGRMLLVDTKKKLFIRDDDLKRNLAQLRPCAEWLKVGS</sequence>
<dbReference type="PANTHER" id="PTHR11938">
    <property type="entry name" value="FAD NADPH DEHYDROGENASE/OXIDOREDUCTASE"/>
    <property type="match status" value="1"/>
</dbReference>
<dbReference type="InterPro" id="IPR017932">
    <property type="entry name" value="GATase_2_dom"/>
</dbReference>
<dbReference type="InterPro" id="IPR050711">
    <property type="entry name" value="ET-N_metabolism_enzyme"/>
</dbReference>
<protein>
    <recommendedName>
        <fullName evidence="15">glutamate synthase (ferredoxin)</fullName>
        <ecNumber evidence="15">1.4.7.1</ecNumber>
    </recommendedName>
</protein>
<evidence type="ECO:0000256" key="4">
    <source>
        <dbReference type="ARBA" id="ARBA00022605"/>
    </source>
</evidence>
<keyword evidence="8" id="KW-0315">Glutamine amidotransferase</keyword>
<dbReference type="GO" id="GO:0016040">
    <property type="term" value="F:glutamate synthase (NADH) activity"/>
    <property type="evidence" value="ECO:0007669"/>
    <property type="project" value="TreeGrafter"/>
</dbReference>
<comment type="cofactor">
    <cofactor evidence="1">
        <name>FMN</name>
        <dbReference type="ChEBI" id="CHEBI:58210"/>
    </cofactor>
</comment>
<keyword evidence="13" id="KW-0003">3Fe-4S</keyword>
<evidence type="ECO:0000313" key="18">
    <source>
        <dbReference type="Proteomes" id="UP000735302"/>
    </source>
</evidence>
<evidence type="ECO:0000256" key="9">
    <source>
        <dbReference type="ARBA" id="ARBA00023002"/>
    </source>
</evidence>
<dbReference type="GO" id="GO:0051538">
    <property type="term" value="F:3 iron, 4 sulfur cluster binding"/>
    <property type="evidence" value="ECO:0007669"/>
    <property type="project" value="UniProtKB-KW"/>
</dbReference>
<proteinExistence type="inferred from homology"/>
<dbReference type="Proteomes" id="UP000735302">
    <property type="component" value="Unassembled WGS sequence"/>
</dbReference>
<dbReference type="EC" id="1.4.7.1" evidence="15"/>
<keyword evidence="6" id="KW-0288">FMN</keyword>
<feature type="domain" description="Glutamine amidotransferase type-2" evidence="16">
    <location>
        <begin position="1"/>
        <end position="217"/>
    </location>
</feature>
<comment type="pathway">
    <text evidence="14">Amino-acid biosynthesis; L-glutamate biosynthesis via GLT pathway; L-glutamate from 2-oxoglutarate and L-glutamine (ferredoxin route): step 1/1.</text>
</comment>
<keyword evidence="9" id="KW-0560">Oxidoreductase</keyword>
<dbReference type="GO" id="GO:0019676">
    <property type="term" value="P:ammonia assimilation cycle"/>
    <property type="evidence" value="ECO:0007669"/>
    <property type="project" value="TreeGrafter"/>
</dbReference>
<evidence type="ECO:0000259" key="16">
    <source>
        <dbReference type="PROSITE" id="PS51278"/>
    </source>
</evidence>
<dbReference type="GO" id="GO:0006537">
    <property type="term" value="P:glutamate biosynthetic process"/>
    <property type="evidence" value="ECO:0007669"/>
    <property type="project" value="UniProtKB-KW"/>
</dbReference>
<evidence type="ECO:0000256" key="8">
    <source>
        <dbReference type="ARBA" id="ARBA00022962"/>
    </source>
</evidence>
<dbReference type="CDD" id="cd00713">
    <property type="entry name" value="GltS"/>
    <property type="match status" value="1"/>
</dbReference>
<keyword evidence="18" id="KW-1185">Reference proteome</keyword>
<evidence type="ECO:0000256" key="13">
    <source>
        <dbReference type="ARBA" id="ARBA00023291"/>
    </source>
</evidence>
<keyword evidence="11" id="KW-0411">Iron-sulfur</keyword>
<dbReference type="EMBL" id="BLXT01003335">
    <property type="protein sequence ID" value="GFO01517.1"/>
    <property type="molecule type" value="Genomic_DNA"/>
</dbReference>
<name>A0AAV4A3S3_9GAST</name>
<evidence type="ECO:0000256" key="5">
    <source>
        <dbReference type="ARBA" id="ARBA00022630"/>
    </source>
</evidence>
<keyword evidence="5" id="KW-0285">Flavoprotein</keyword>
<organism evidence="17 18">
    <name type="scientific">Plakobranchus ocellatus</name>
    <dbReference type="NCBI Taxonomy" id="259542"/>
    <lineage>
        <taxon>Eukaryota</taxon>
        <taxon>Metazoa</taxon>
        <taxon>Spiralia</taxon>
        <taxon>Lophotrochozoa</taxon>
        <taxon>Mollusca</taxon>
        <taxon>Gastropoda</taxon>
        <taxon>Heterobranchia</taxon>
        <taxon>Euthyneura</taxon>
        <taxon>Panpulmonata</taxon>
        <taxon>Sacoglossa</taxon>
        <taxon>Placobranchoidea</taxon>
        <taxon>Plakobranchidae</taxon>
        <taxon>Plakobranchus</taxon>
    </lineage>
</organism>
<keyword evidence="10" id="KW-0408">Iron</keyword>
<evidence type="ECO:0000256" key="2">
    <source>
        <dbReference type="ARBA" id="ARBA00001927"/>
    </source>
</evidence>
<gene>
    <name evidence="17" type="ORF">PoB_002802200</name>
</gene>
<dbReference type="PANTHER" id="PTHR11938:SF133">
    <property type="entry name" value="GLUTAMATE SYNTHASE (NADH)"/>
    <property type="match status" value="1"/>
</dbReference>
<dbReference type="GO" id="GO:0016041">
    <property type="term" value="F:glutamate synthase (ferredoxin) activity"/>
    <property type="evidence" value="ECO:0007669"/>
    <property type="project" value="UniProtKB-EC"/>
</dbReference>
<evidence type="ECO:0000256" key="12">
    <source>
        <dbReference type="ARBA" id="ARBA00023164"/>
    </source>
</evidence>
<dbReference type="InterPro" id="IPR029055">
    <property type="entry name" value="Ntn_hydrolases_N"/>
</dbReference>
<keyword evidence="4" id="KW-0028">Amino-acid biosynthesis</keyword>
<accession>A0AAV4A3S3</accession>
<evidence type="ECO:0000256" key="11">
    <source>
        <dbReference type="ARBA" id="ARBA00023014"/>
    </source>
</evidence>
<evidence type="ECO:0000256" key="6">
    <source>
        <dbReference type="ARBA" id="ARBA00022643"/>
    </source>
</evidence>
<evidence type="ECO:0000256" key="1">
    <source>
        <dbReference type="ARBA" id="ARBA00001917"/>
    </source>
</evidence>
<dbReference type="SUPFAM" id="SSF56235">
    <property type="entry name" value="N-terminal nucleophile aminohydrolases (Ntn hydrolases)"/>
    <property type="match status" value="1"/>
</dbReference>
<keyword evidence="7" id="KW-0479">Metal-binding</keyword>
<dbReference type="AlphaFoldDB" id="A0AAV4A3S3"/>
<comment type="cofactor">
    <cofactor evidence="2">
        <name>[3Fe-4S] cluster</name>
        <dbReference type="ChEBI" id="CHEBI:21137"/>
    </cofactor>
</comment>
<feature type="non-terminal residue" evidence="17">
    <location>
        <position position="1"/>
    </location>
</feature>
<evidence type="ECO:0000256" key="10">
    <source>
        <dbReference type="ARBA" id="ARBA00023004"/>
    </source>
</evidence>
<dbReference type="Gene3D" id="3.60.20.10">
    <property type="entry name" value="Glutamine Phosphoribosylpyrophosphate, subunit 1, domain 1"/>
    <property type="match status" value="1"/>
</dbReference>
<keyword evidence="12" id="KW-0314">Glutamate biosynthesis</keyword>
<evidence type="ECO:0000256" key="3">
    <source>
        <dbReference type="ARBA" id="ARBA00009716"/>
    </source>
</evidence>
<dbReference type="GO" id="GO:0046872">
    <property type="term" value="F:metal ion binding"/>
    <property type="evidence" value="ECO:0007669"/>
    <property type="project" value="UniProtKB-KW"/>
</dbReference>
<evidence type="ECO:0000313" key="17">
    <source>
        <dbReference type="EMBL" id="GFO01517.1"/>
    </source>
</evidence>
<dbReference type="Pfam" id="PF00310">
    <property type="entry name" value="GATase_2"/>
    <property type="match status" value="1"/>
</dbReference>
<reference evidence="17 18" key="1">
    <citation type="journal article" date="2021" name="Elife">
        <title>Chloroplast acquisition without the gene transfer in kleptoplastic sea slugs, Plakobranchus ocellatus.</title>
        <authorList>
            <person name="Maeda T."/>
            <person name="Takahashi S."/>
            <person name="Yoshida T."/>
            <person name="Shimamura S."/>
            <person name="Takaki Y."/>
            <person name="Nagai Y."/>
            <person name="Toyoda A."/>
            <person name="Suzuki Y."/>
            <person name="Arimoto A."/>
            <person name="Ishii H."/>
            <person name="Satoh N."/>
            <person name="Nishiyama T."/>
            <person name="Hasebe M."/>
            <person name="Maruyama T."/>
            <person name="Minagawa J."/>
            <person name="Obokata J."/>
            <person name="Shigenobu S."/>
        </authorList>
    </citation>
    <scope>NUCLEOTIDE SEQUENCE [LARGE SCALE GENOMIC DNA]</scope>
</reference>
<evidence type="ECO:0000256" key="7">
    <source>
        <dbReference type="ARBA" id="ARBA00022723"/>
    </source>
</evidence>
<dbReference type="PROSITE" id="PS51278">
    <property type="entry name" value="GATASE_TYPE_2"/>
    <property type="match status" value="1"/>
</dbReference>
<comment type="caution">
    <text evidence="17">The sequence shown here is derived from an EMBL/GenBank/DDBJ whole genome shotgun (WGS) entry which is preliminary data.</text>
</comment>
<evidence type="ECO:0000256" key="14">
    <source>
        <dbReference type="ARBA" id="ARBA00037928"/>
    </source>
</evidence>
<comment type="similarity">
    <text evidence="3">Belongs to the glutamate synthase family.</text>
</comment>
<evidence type="ECO:0000256" key="15">
    <source>
        <dbReference type="ARBA" id="ARBA00039085"/>
    </source>
</evidence>